<organism evidence="1 2">
    <name type="scientific">Thermosediminibacter oceani (strain ATCC BAA-1034 / DSM 16646 / JW/IW-1228P)</name>
    <dbReference type="NCBI Taxonomy" id="555079"/>
    <lineage>
        <taxon>Bacteria</taxon>
        <taxon>Bacillati</taxon>
        <taxon>Bacillota</taxon>
        <taxon>Clostridia</taxon>
        <taxon>Thermosediminibacterales</taxon>
        <taxon>Thermosediminibacteraceae</taxon>
        <taxon>Thermosediminibacter</taxon>
    </lineage>
</organism>
<dbReference type="Gene3D" id="3.30.1490.300">
    <property type="match status" value="1"/>
</dbReference>
<dbReference type="OrthoDB" id="9765023at2"/>
<dbReference type="Gene3D" id="3.30.420.40">
    <property type="match status" value="1"/>
</dbReference>
<name>D9RZ97_THEOJ</name>
<reference evidence="1 2" key="1">
    <citation type="journal article" date="2010" name="Stand. Genomic Sci.">
        <title>Complete genome sequence of Thermosediminibacter oceani type strain (JW/IW-1228P).</title>
        <authorList>
            <person name="Pitluck S."/>
            <person name="Yasawong M."/>
            <person name="Munk C."/>
            <person name="Nolan M."/>
            <person name="Lapidus A."/>
            <person name="Lucas S."/>
            <person name="Glavina Del Rio T."/>
            <person name="Tice H."/>
            <person name="Cheng J.F."/>
            <person name="Bruce D."/>
            <person name="Detter C."/>
            <person name="Tapia R."/>
            <person name="Han C."/>
            <person name="Goodwin L."/>
            <person name="Liolios K."/>
            <person name="Ivanova N."/>
            <person name="Mavromatis K."/>
            <person name="Mikhailova N."/>
            <person name="Pati A."/>
            <person name="Chen A."/>
            <person name="Palaniappan K."/>
            <person name="Land M."/>
            <person name="Hauser L."/>
            <person name="Chang Y.J."/>
            <person name="Jeffries C.D."/>
            <person name="Rohde M."/>
            <person name="Spring S."/>
            <person name="Sikorski J."/>
            <person name="Goker M."/>
            <person name="Woyke T."/>
            <person name="Bristow J."/>
            <person name="Eisen J.A."/>
            <person name="Markowitz V."/>
            <person name="Hugenholtz P."/>
            <person name="Kyrpides N.C."/>
            <person name="Klenk H.P."/>
        </authorList>
    </citation>
    <scope>NUCLEOTIDE SEQUENCE [LARGE SCALE GENOMIC DNA]</scope>
    <source>
        <strain evidence="2">ATCC BAA-1034 / DSM 16646 / JW/IW-1228P</strain>
    </source>
</reference>
<evidence type="ECO:0000313" key="2">
    <source>
        <dbReference type="Proteomes" id="UP000000272"/>
    </source>
</evidence>
<dbReference type="RefSeq" id="WP_013276671.1">
    <property type="nucleotide sequence ID" value="NC_014377.1"/>
</dbReference>
<sequence length="298" mass="32670">MHWLSLRRQKGLLGVDLGTARIKVAVVRGDRLLAKGAVPAPAGGWDNITEMIAALAEAVQQTGWRGRRAVAAVSGERVVVRYLRLPRMPEKDLRAGLQYEAERYLPVGTEDMVLDFAILDREPEGHPGQMLVLLAATPREQVIQYHHLFKEAGLELEALDLIPAALCRALGTTGEEKESIILDIGEQWSHVVLARGSRLLFSRTVRMGCRELRGGTLYTGLNRAVDLIQEVRRSVDFYRSQGGSGFSPAGLYLTGGGAYLEGIKDYFGLELDLPAEIASPFLLGPEFAVAVGLALRER</sequence>
<dbReference type="CDD" id="cd24049">
    <property type="entry name" value="ASKHA_NBD_PilM"/>
    <property type="match status" value="1"/>
</dbReference>
<dbReference type="InterPro" id="IPR043129">
    <property type="entry name" value="ATPase_NBD"/>
</dbReference>
<accession>D9RZ97</accession>
<evidence type="ECO:0000313" key="1">
    <source>
        <dbReference type="EMBL" id="ADL08651.1"/>
    </source>
</evidence>
<dbReference type="eggNOG" id="COG4972">
    <property type="taxonomic scope" value="Bacteria"/>
</dbReference>
<dbReference type="EMBL" id="CP002131">
    <property type="protein sequence ID" value="ADL08651.1"/>
    <property type="molecule type" value="Genomic_DNA"/>
</dbReference>
<dbReference type="HOGENOM" id="CLU_050686_0_2_9"/>
<dbReference type="Proteomes" id="UP000000272">
    <property type="component" value="Chromosome"/>
</dbReference>
<dbReference type="PANTHER" id="PTHR32432:SF3">
    <property type="entry name" value="ETHANOLAMINE UTILIZATION PROTEIN EUTJ"/>
    <property type="match status" value="1"/>
</dbReference>
<dbReference type="SUPFAM" id="SSF53067">
    <property type="entry name" value="Actin-like ATPase domain"/>
    <property type="match status" value="2"/>
</dbReference>
<protein>
    <submittedName>
        <fullName evidence="1">Type IV pilus assembly protein PilM</fullName>
    </submittedName>
</protein>
<dbReference type="KEGG" id="toc:Toce_1922"/>
<proteinExistence type="predicted"/>
<keyword evidence="2" id="KW-1185">Reference proteome</keyword>
<dbReference type="STRING" id="555079.Toce_1922"/>
<dbReference type="Pfam" id="PF11104">
    <property type="entry name" value="PilM_2"/>
    <property type="match status" value="1"/>
</dbReference>
<dbReference type="InterPro" id="IPR050696">
    <property type="entry name" value="FtsA/MreB"/>
</dbReference>
<dbReference type="PANTHER" id="PTHR32432">
    <property type="entry name" value="CELL DIVISION PROTEIN FTSA-RELATED"/>
    <property type="match status" value="1"/>
</dbReference>
<gene>
    <name evidence="1" type="ordered locus">Toce_1922</name>
</gene>
<dbReference type="AlphaFoldDB" id="D9RZ97"/>
<dbReference type="InterPro" id="IPR005883">
    <property type="entry name" value="PilM"/>
</dbReference>